<protein>
    <submittedName>
        <fullName evidence="1">Uncharacterized protein</fullName>
    </submittedName>
</protein>
<evidence type="ECO:0000313" key="2">
    <source>
        <dbReference type="Proteomes" id="UP000030752"/>
    </source>
</evidence>
<reference evidence="1 2" key="1">
    <citation type="submission" date="2013-03" db="EMBL/GenBank/DDBJ databases">
        <title>The Genome Sequence of Phialophora europaea CBS 101466.</title>
        <authorList>
            <consortium name="The Broad Institute Genomics Platform"/>
            <person name="Cuomo C."/>
            <person name="de Hoog S."/>
            <person name="Gorbushina A."/>
            <person name="Walker B."/>
            <person name="Young S.K."/>
            <person name="Zeng Q."/>
            <person name="Gargeya S."/>
            <person name="Fitzgerald M."/>
            <person name="Haas B."/>
            <person name="Abouelleil A."/>
            <person name="Allen A.W."/>
            <person name="Alvarado L."/>
            <person name="Arachchi H.M."/>
            <person name="Berlin A.M."/>
            <person name="Chapman S.B."/>
            <person name="Gainer-Dewar J."/>
            <person name="Goldberg J."/>
            <person name="Griggs A."/>
            <person name="Gujja S."/>
            <person name="Hansen M."/>
            <person name="Howarth C."/>
            <person name="Imamovic A."/>
            <person name="Ireland A."/>
            <person name="Larimer J."/>
            <person name="McCowan C."/>
            <person name="Murphy C."/>
            <person name="Pearson M."/>
            <person name="Poon T.W."/>
            <person name="Priest M."/>
            <person name="Roberts A."/>
            <person name="Saif S."/>
            <person name="Shea T."/>
            <person name="Sisk P."/>
            <person name="Sykes S."/>
            <person name="Wortman J."/>
            <person name="Nusbaum C."/>
            <person name="Birren B."/>
        </authorList>
    </citation>
    <scope>NUCLEOTIDE SEQUENCE [LARGE SCALE GENOMIC DNA]</scope>
    <source>
        <strain evidence="1 2">CBS 101466</strain>
    </source>
</reference>
<sequence length="133" mass="15384">MKLLEEGPYAQTSLGTREQLKKTLQDGYNNLLKEFDEAKEKSMIAFHHMHPHFMLYPMLASSYVHGDDSAVQQSNLEYWHVKTPRRKDESYTSSVVLPDEALLQAGTHPIFTIRHPGVMVPSIWRTMREVEVL</sequence>
<dbReference type="Proteomes" id="UP000030752">
    <property type="component" value="Unassembled WGS sequence"/>
</dbReference>
<dbReference type="HOGENOM" id="CLU_1906657_0_0_1"/>
<dbReference type="RefSeq" id="XP_008716928.1">
    <property type="nucleotide sequence ID" value="XM_008718706.1"/>
</dbReference>
<dbReference type="InParanoid" id="W2RUV4"/>
<dbReference type="AlphaFoldDB" id="W2RUV4"/>
<dbReference type="OrthoDB" id="3650366at2759"/>
<gene>
    <name evidence="1" type="ORF">HMPREF1541_04360</name>
</gene>
<name>W2RUV4_CYPE1</name>
<evidence type="ECO:0000313" key="1">
    <source>
        <dbReference type="EMBL" id="ETN40085.1"/>
    </source>
</evidence>
<dbReference type="EMBL" id="KB822720">
    <property type="protein sequence ID" value="ETN40085.1"/>
    <property type="molecule type" value="Genomic_DNA"/>
</dbReference>
<dbReference type="GeneID" id="19971699"/>
<accession>W2RUV4</accession>
<organism evidence="1 2">
    <name type="scientific">Cyphellophora europaea (strain CBS 101466)</name>
    <name type="common">Phialophora europaea</name>
    <dbReference type="NCBI Taxonomy" id="1220924"/>
    <lineage>
        <taxon>Eukaryota</taxon>
        <taxon>Fungi</taxon>
        <taxon>Dikarya</taxon>
        <taxon>Ascomycota</taxon>
        <taxon>Pezizomycotina</taxon>
        <taxon>Eurotiomycetes</taxon>
        <taxon>Chaetothyriomycetidae</taxon>
        <taxon>Chaetothyriales</taxon>
        <taxon>Cyphellophoraceae</taxon>
        <taxon>Cyphellophora</taxon>
    </lineage>
</organism>
<dbReference type="VEuPathDB" id="FungiDB:HMPREF1541_04360"/>
<keyword evidence="2" id="KW-1185">Reference proteome</keyword>
<proteinExistence type="predicted"/>